<dbReference type="NCBIfam" id="TIGR00756">
    <property type="entry name" value="PPR"/>
    <property type="match status" value="2"/>
</dbReference>
<dbReference type="Pfam" id="PF01535">
    <property type="entry name" value="PPR"/>
    <property type="match status" value="2"/>
</dbReference>
<dbReference type="InterPro" id="IPR002885">
    <property type="entry name" value="PPR_rpt"/>
</dbReference>
<gene>
    <name evidence="3" type="ORF">PGLA2088_LOCUS25103</name>
</gene>
<evidence type="ECO:0000256" key="1">
    <source>
        <dbReference type="ARBA" id="ARBA00022737"/>
    </source>
</evidence>
<evidence type="ECO:0008006" key="5">
    <source>
        <dbReference type="Google" id="ProtNLM"/>
    </source>
</evidence>
<proteinExistence type="predicted"/>
<reference evidence="3" key="1">
    <citation type="submission" date="2021-02" db="EMBL/GenBank/DDBJ databases">
        <authorList>
            <person name="Dougan E. K."/>
            <person name="Rhodes N."/>
            <person name="Thang M."/>
            <person name="Chan C."/>
        </authorList>
    </citation>
    <scope>NUCLEOTIDE SEQUENCE</scope>
</reference>
<dbReference type="EMBL" id="CAJNNW010026625">
    <property type="protein sequence ID" value="CAE8686696.1"/>
    <property type="molecule type" value="Genomic_DNA"/>
</dbReference>
<dbReference type="AlphaFoldDB" id="A0A813JYQ8"/>
<comment type="caution">
    <text evidence="3">The sequence shown here is derived from an EMBL/GenBank/DDBJ whole genome shotgun (WGS) entry which is preliminary data.</text>
</comment>
<organism evidence="3 4">
    <name type="scientific">Polarella glacialis</name>
    <name type="common">Dinoflagellate</name>
    <dbReference type="NCBI Taxonomy" id="89957"/>
    <lineage>
        <taxon>Eukaryota</taxon>
        <taxon>Sar</taxon>
        <taxon>Alveolata</taxon>
        <taxon>Dinophyceae</taxon>
        <taxon>Suessiales</taxon>
        <taxon>Suessiaceae</taxon>
        <taxon>Polarella</taxon>
    </lineage>
</organism>
<keyword evidence="1" id="KW-0677">Repeat</keyword>
<accession>A0A813JYQ8</accession>
<dbReference type="Gene3D" id="1.25.40.10">
    <property type="entry name" value="Tetratricopeptide repeat domain"/>
    <property type="match status" value="2"/>
</dbReference>
<evidence type="ECO:0000313" key="4">
    <source>
        <dbReference type="Proteomes" id="UP000626109"/>
    </source>
</evidence>
<evidence type="ECO:0000256" key="2">
    <source>
        <dbReference type="PROSITE-ProRule" id="PRU00708"/>
    </source>
</evidence>
<name>A0A813JYQ8_POLGL</name>
<dbReference type="PANTHER" id="PTHR47447:SF17">
    <property type="entry name" value="OS12G0638900 PROTEIN"/>
    <property type="match status" value="1"/>
</dbReference>
<feature type="repeat" description="PPR" evidence="2">
    <location>
        <begin position="303"/>
        <end position="337"/>
    </location>
</feature>
<dbReference type="PROSITE" id="PS51375">
    <property type="entry name" value="PPR"/>
    <property type="match status" value="1"/>
</dbReference>
<dbReference type="InterPro" id="IPR011990">
    <property type="entry name" value="TPR-like_helical_dom_sf"/>
</dbReference>
<dbReference type="PANTHER" id="PTHR47447">
    <property type="entry name" value="OS03G0856100 PROTEIN"/>
    <property type="match status" value="1"/>
</dbReference>
<evidence type="ECO:0000313" key="3">
    <source>
        <dbReference type="EMBL" id="CAE8686696.1"/>
    </source>
</evidence>
<dbReference type="Proteomes" id="UP000626109">
    <property type="component" value="Unassembled WGS sequence"/>
</dbReference>
<protein>
    <recommendedName>
        <fullName evidence="5">Pentatricopeptide repeat-containing protein, chloroplastic</fullName>
    </recommendedName>
</protein>
<sequence>MVIFDFDKNGLGEIEEILRVAHFFLPSKLSVILWNGPRVSLLLRAIGLRWARDLQLPGLFFRGVLLYRWGLALQLPRLSLICSDPKEFTIIFERSSLGAVALAGDEAFGIVGWLCCKLRAGWGWQDWFLLGFVVSATRQSQAVRQALQLMRQLHASRLRANSVALSAAASACTRAGRWEEALSGPLRQLSDSSLQRDVIAWNAAIGAHSAGQSWAGALAVLRNMRLGRQQPTSASFNTALGACREDGQWPRAVALFGLTLRQHGLRADLIGACTAISACEGAGQWRSAIGLLYWLTESSLRPQVLAFNAAISACAKGGQTVRALGLLADLRLSGLEPDTLSCNAVVSACAAGARVILSKGGPRGWEAALVLLRDMSRWGPQPSVVTYNVAISACGAGGCWERALDLLESLQTSCLQGFRGAHIVSFGSAMNACRTAGDSASQSI</sequence>